<dbReference type="PANTHER" id="PTHR40465:SF1">
    <property type="entry name" value="DUF6534 DOMAIN-CONTAINING PROTEIN"/>
    <property type="match status" value="1"/>
</dbReference>
<comment type="caution">
    <text evidence="3">The sequence shown here is derived from an EMBL/GenBank/DDBJ whole genome shotgun (WGS) entry which is preliminary data.</text>
</comment>
<gene>
    <name evidence="3" type="ORF">HGRIS_000953</name>
</gene>
<dbReference type="EMBL" id="JASNQZ010000018">
    <property type="protein sequence ID" value="KAL0945464.1"/>
    <property type="molecule type" value="Genomic_DNA"/>
</dbReference>
<evidence type="ECO:0000256" key="1">
    <source>
        <dbReference type="SAM" id="Phobius"/>
    </source>
</evidence>
<reference evidence="4" key="1">
    <citation type="submission" date="2024-06" db="EMBL/GenBank/DDBJ databases">
        <title>Multi-omics analyses provide insights into the biosynthesis of the anticancer antibiotic pleurotin in Hohenbuehelia grisea.</title>
        <authorList>
            <person name="Weaver J.A."/>
            <person name="Alberti F."/>
        </authorList>
    </citation>
    <scope>NUCLEOTIDE SEQUENCE [LARGE SCALE GENOMIC DNA]</scope>
    <source>
        <strain evidence="4">T-177</strain>
    </source>
</reference>
<dbReference type="Proteomes" id="UP001556367">
    <property type="component" value="Unassembled WGS sequence"/>
</dbReference>
<name>A0ABR3IQD8_9AGAR</name>
<keyword evidence="1" id="KW-0812">Transmembrane</keyword>
<keyword evidence="1" id="KW-1133">Transmembrane helix</keyword>
<evidence type="ECO:0000259" key="2">
    <source>
        <dbReference type="Pfam" id="PF20152"/>
    </source>
</evidence>
<accession>A0ABR3IQD8</accession>
<keyword evidence="1" id="KW-0472">Membrane</keyword>
<proteinExistence type="predicted"/>
<evidence type="ECO:0000313" key="3">
    <source>
        <dbReference type="EMBL" id="KAL0945464.1"/>
    </source>
</evidence>
<feature type="domain" description="DUF6534" evidence="2">
    <location>
        <begin position="176"/>
        <end position="261"/>
    </location>
</feature>
<feature type="transmembrane region" description="Helical" evidence="1">
    <location>
        <begin position="238"/>
        <end position="258"/>
    </location>
</feature>
<organism evidence="3 4">
    <name type="scientific">Hohenbuehelia grisea</name>
    <dbReference type="NCBI Taxonomy" id="104357"/>
    <lineage>
        <taxon>Eukaryota</taxon>
        <taxon>Fungi</taxon>
        <taxon>Dikarya</taxon>
        <taxon>Basidiomycota</taxon>
        <taxon>Agaricomycotina</taxon>
        <taxon>Agaricomycetes</taxon>
        <taxon>Agaricomycetidae</taxon>
        <taxon>Agaricales</taxon>
        <taxon>Pleurotineae</taxon>
        <taxon>Pleurotaceae</taxon>
        <taxon>Hohenbuehelia</taxon>
    </lineage>
</organism>
<keyword evidence="4" id="KW-1185">Reference proteome</keyword>
<dbReference type="Pfam" id="PF20152">
    <property type="entry name" value="DUF6534"/>
    <property type="match status" value="1"/>
</dbReference>
<feature type="transmembrane region" description="Helical" evidence="1">
    <location>
        <begin position="12"/>
        <end position="37"/>
    </location>
</feature>
<feature type="transmembrane region" description="Helical" evidence="1">
    <location>
        <begin position="203"/>
        <end position="232"/>
    </location>
</feature>
<sequence>MVELPFNLDRTIGAAFLGNVAAGIFYGITSLQTYIYFRNAFKDGRSMKCLIFTLWILDSLHLALTTHGMYFYLVTNFTNPLVIGIPTWCVDFTIMKRAPGHMLKDLYLGVYCVKFTSLALVTSLFDAFLQKEFGDLVATLYVTGSGIAFATRGFIAGTFAKLMRDSWLLYSALGSAVFADIFIACSLCILLRSHRTGSARTDSLVNILMLYSINTGLLTSLCATASFITYAIWPRDFVFMGIYFTLSKLYLNSLLASLNARTLLREREHQHSSQPVGVTFKFTTPPDTSSVMEFSASNLRSFADSPCSHEPTSTCSRTCSL</sequence>
<feature type="transmembrane region" description="Helical" evidence="1">
    <location>
        <begin position="136"/>
        <end position="155"/>
    </location>
</feature>
<dbReference type="PANTHER" id="PTHR40465">
    <property type="entry name" value="CHROMOSOME 1, WHOLE GENOME SHOTGUN SEQUENCE"/>
    <property type="match status" value="1"/>
</dbReference>
<evidence type="ECO:0000313" key="4">
    <source>
        <dbReference type="Proteomes" id="UP001556367"/>
    </source>
</evidence>
<feature type="transmembrane region" description="Helical" evidence="1">
    <location>
        <begin position="167"/>
        <end position="191"/>
    </location>
</feature>
<feature type="transmembrane region" description="Helical" evidence="1">
    <location>
        <begin position="106"/>
        <end position="129"/>
    </location>
</feature>
<dbReference type="InterPro" id="IPR045339">
    <property type="entry name" value="DUF6534"/>
</dbReference>
<protein>
    <recommendedName>
        <fullName evidence="2">DUF6534 domain-containing protein</fullName>
    </recommendedName>
</protein>
<feature type="transmembrane region" description="Helical" evidence="1">
    <location>
        <begin position="49"/>
        <end position="73"/>
    </location>
</feature>